<comment type="caution">
    <text evidence="1">The sequence shown here is derived from an EMBL/GenBank/DDBJ whole genome shotgun (WGS) entry which is preliminary data.</text>
</comment>
<evidence type="ECO:0000313" key="2">
    <source>
        <dbReference type="Proteomes" id="UP001148629"/>
    </source>
</evidence>
<proteinExistence type="predicted"/>
<keyword evidence="2" id="KW-1185">Reference proteome</keyword>
<dbReference type="EMBL" id="JANRMS010000440">
    <property type="protein sequence ID" value="KAJ3539816.1"/>
    <property type="molecule type" value="Genomic_DNA"/>
</dbReference>
<sequence length="124" mass="13055">MVNFLLLNFLAVTGAEALWLATQNMDYSTNAGGGGIFSSPYCQVGKGDTEADALSQASSTTNGIAIIAGGHCDQLPYQHTNQLGGFWDDHGTINYEDDTTHWFCSTGSESRGSCDAGAGVPKKK</sequence>
<reference evidence="1" key="1">
    <citation type="submission" date="2022-08" db="EMBL/GenBank/DDBJ databases">
        <title>Genome Sequence of Fusarium decemcellulare.</title>
        <authorList>
            <person name="Buettner E."/>
        </authorList>
    </citation>
    <scope>NUCLEOTIDE SEQUENCE</scope>
    <source>
        <strain evidence="1">Babe19</strain>
    </source>
</reference>
<name>A0ACC1SHH4_9HYPO</name>
<accession>A0ACC1SHH4</accession>
<organism evidence="1 2">
    <name type="scientific">Fusarium decemcellulare</name>
    <dbReference type="NCBI Taxonomy" id="57161"/>
    <lineage>
        <taxon>Eukaryota</taxon>
        <taxon>Fungi</taxon>
        <taxon>Dikarya</taxon>
        <taxon>Ascomycota</taxon>
        <taxon>Pezizomycotina</taxon>
        <taxon>Sordariomycetes</taxon>
        <taxon>Hypocreomycetidae</taxon>
        <taxon>Hypocreales</taxon>
        <taxon>Nectriaceae</taxon>
        <taxon>Fusarium</taxon>
        <taxon>Fusarium decemcellulare species complex</taxon>
    </lineage>
</organism>
<evidence type="ECO:0000313" key="1">
    <source>
        <dbReference type="EMBL" id="KAJ3539816.1"/>
    </source>
</evidence>
<protein>
    <submittedName>
        <fullName evidence="1">Uncharacterized protein</fullName>
    </submittedName>
</protein>
<dbReference type="Proteomes" id="UP001148629">
    <property type="component" value="Unassembled WGS sequence"/>
</dbReference>
<gene>
    <name evidence="1" type="ORF">NM208_g5332</name>
</gene>